<keyword evidence="3" id="KW-0805">Transcription regulation</keyword>
<dbReference type="OMA" id="RTHNEMK"/>
<dbReference type="PROSITE" id="PS50090">
    <property type="entry name" value="MYB_LIKE"/>
    <property type="match status" value="1"/>
</dbReference>
<evidence type="ECO:0000256" key="6">
    <source>
        <dbReference type="ARBA" id="ARBA00023242"/>
    </source>
</evidence>
<dbReference type="PANTHER" id="PTHR10641:SF1297">
    <property type="entry name" value="OS06G0112700 PROTEIN"/>
    <property type="match status" value="1"/>
</dbReference>
<evidence type="ECO:0000259" key="7">
    <source>
        <dbReference type="PROSITE" id="PS50090"/>
    </source>
</evidence>
<dbReference type="Gramene" id="TraesWEE_scaffold_004712_01G000300.1">
    <property type="protein sequence ID" value="TraesWEE_scaffold_004712_01G000300.1"/>
    <property type="gene ID" value="TraesWEE_scaffold_004712_01G000300"/>
</dbReference>
<evidence type="ECO:0000256" key="1">
    <source>
        <dbReference type="ARBA" id="ARBA00004123"/>
    </source>
</evidence>
<dbReference type="PANTHER" id="PTHR10641">
    <property type="entry name" value="MYB FAMILY TRANSCRIPTION FACTOR"/>
    <property type="match status" value="1"/>
</dbReference>
<dbReference type="InterPro" id="IPR015495">
    <property type="entry name" value="Myb_TF_plants"/>
</dbReference>
<dbReference type="CDD" id="cd00167">
    <property type="entry name" value="SANT"/>
    <property type="match status" value="1"/>
</dbReference>
<feature type="domain" description="Myb-like" evidence="7">
    <location>
        <begin position="10"/>
        <end position="62"/>
    </location>
</feature>
<evidence type="ECO:0000313" key="9">
    <source>
        <dbReference type="EnsemblPlants" id="TraesCS4A02G458800.1.cds1"/>
    </source>
</evidence>
<reference evidence="9" key="2">
    <citation type="submission" date="2018-10" db="UniProtKB">
        <authorList>
            <consortium name="EnsemblPlants"/>
        </authorList>
    </citation>
    <scope>IDENTIFICATION</scope>
</reference>
<dbReference type="GO" id="GO:0005634">
    <property type="term" value="C:nucleus"/>
    <property type="evidence" value="ECO:0000318"/>
    <property type="project" value="GO_Central"/>
</dbReference>
<dbReference type="Gramene" id="TraesCS4A02G458800.1">
    <property type="protein sequence ID" value="TraesCS4A02G458800.1.cds1"/>
    <property type="gene ID" value="TraesCS4A02G458800"/>
</dbReference>
<dbReference type="SMR" id="A0A3B6I2G9"/>
<name>A0A3B6I2G9_WHEAT</name>
<dbReference type="AlphaFoldDB" id="A0A3B6I2G9"/>
<evidence type="ECO:0000256" key="4">
    <source>
        <dbReference type="ARBA" id="ARBA00023125"/>
    </source>
</evidence>
<dbReference type="Pfam" id="PF00249">
    <property type="entry name" value="Myb_DNA-binding"/>
    <property type="match status" value="1"/>
</dbReference>
<keyword evidence="5" id="KW-0804">Transcription</keyword>
<comment type="subcellular location">
    <subcellularLocation>
        <location evidence="1">Nucleus</location>
    </subcellularLocation>
</comment>
<dbReference type="Proteomes" id="UP000019116">
    <property type="component" value="Chromosome 4A"/>
</dbReference>
<dbReference type="InterPro" id="IPR009057">
    <property type="entry name" value="Homeodomain-like_sf"/>
</dbReference>
<protein>
    <recommendedName>
        <fullName evidence="11">P-type R2R3 Myb protein</fullName>
    </recommendedName>
</protein>
<evidence type="ECO:0000256" key="5">
    <source>
        <dbReference type="ARBA" id="ARBA00023163"/>
    </source>
</evidence>
<dbReference type="GO" id="GO:0000987">
    <property type="term" value="F:cis-regulatory region sequence-specific DNA binding"/>
    <property type="evidence" value="ECO:0000318"/>
    <property type="project" value="GO_Central"/>
</dbReference>
<dbReference type="FunFam" id="1.10.10.60:FF:000001">
    <property type="entry name" value="MYB-related transcription factor"/>
    <property type="match status" value="1"/>
</dbReference>
<feature type="domain" description="HTH myb-type" evidence="8">
    <location>
        <begin position="10"/>
        <end position="66"/>
    </location>
</feature>
<dbReference type="PROSITE" id="PS51294">
    <property type="entry name" value="HTH_MYB"/>
    <property type="match status" value="2"/>
</dbReference>
<dbReference type="InterPro" id="IPR017930">
    <property type="entry name" value="Myb_dom"/>
</dbReference>
<evidence type="ECO:0000256" key="2">
    <source>
        <dbReference type="ARBA" id="ARBA00022737"/>
    </source>
</evidence>
<evidence type="ECO:0000259" key="8">
    <source>
        <dbReference type="PROSITE" id="PS51294"/>
    </source>
</evidence>
<dbReference type="Gramene" id="TraesCS4A03G1156000.1">
    <property type="protein sequence ID" value="TraesCS4A03G1156000.1.CDS1"/>
    <property type="gene ID" value="TraesCS4A03G1156000"/>
</dbReference>
<dbReference type="Gramene" id="TraesCAD_scaffold_010284_01G000200.1">
    <property type="protein sequence ID" value="TraesCAD_scaffold_010284_01G000200.1"/>
    <property type="gene ID" value="TraesCAD_scaffold_010284_01G000200"/>
</dbReference>
<evidence type="ECO:0000256" key="3">
    <source>
        <dbReference type="ARBA" id="ARBA00023015"/>
    </source>
</evidence>
<reference evidence="9" key="1">
    <citation type="submission" date="2018-08" db="EMBL/GenBank/DDBJ databases">
        <authorList>
            <person name="Rossello M."/>
        </authorList>
    </citation>
    <scope>NUCLEOTIDE SEQUENCE [LARGE SCALE GENOMIC DNA]</scope>
    <source>
        <strain evidence="9">cv. Chinese Spring</strain>
    </source>
</reference>
<organism evidence="9">
    <name type="scientific">Triticum aestivum</name>
    <name type="common">Wheat</name>
    <dbReference type="NCBI Taxonomy" id="4565"/>
    <lineage>
        <taxon>Eukaryota</taxon>
        <taxon>Viridiplantae</taxon>
        <taxon>Streptophyta</taxon>
        <taxon>Embryophyta</taxon>
        <taxon>Tracheophyta</taxon>
        <taxon>Spermatophyta</taxon>
        <taxon>Magnoliopsida</taxon>
        <taxon>Liliopsida</taxon>
        <taxon>Poales</taxon>
        <taxon>Poaceae</taxon>
        <taxon>BOP clade</taxon>
        <taxon>Pooideae</taxon>
        <taxon>Triticodae</taxon>
        <taxon>Triticeae</taxon>
        <taxon>Triticinae</taxon>
        <taxon>Triticum</taxon>
    </lineage>
</organism>
<evidence type="ECO:0008006" key="11">
    <source>
        <dbReference type="Google" id="ProtNLM"/>
    </source>
</evidence>
<feature type="domain" description="HTH myb-type" evidence="8">
    <location>
        <begin position="67"/>
        <end position="89"/>
    </location>
</feature>
<proteinExistence type="predicted"/>
<dbReference type="EnsemblPlants" id="TraesCS4A02G458800.1">
    <property type="protein sequence ID" value="TraesCS4A02G458800.1.cds1"/>
    <property type="gene ID" value="TraesCS4A02G458800"/>
</dbReference>
<evidence type="ECO:0000313" key="10">
    <source>
        <dbReference type="Proteomes" id="UP000019116"/>
    </source>
</evidence>
<dbReference type="SUPFAM" id="SSF46689">
    <property type="entry name" value="Homeodomain-like"/>
    <property type="match status" value="1"/>
</dbReference>
<dbReference type="OrthoDB" id="2143914at2759"/>
<dbReference type="SMART" id="SM00717">
    <property type="entry name" value="SANT"/>
    <property type="match status" value="1"/>
</dbReference>
<dbReference type="InterPro" id="IPR001005">
    <property type="entry name" value="SANT/Myb"/>
</dbReference>
<keyword evidence="4" id="KW-0238">DNA-binding</keyword>
<keyword evidence="6" id="KW-0539">Nucleus</keyword>
<dbReference type="STRING" id="4565.A0A3B6I2G9"/>
<dbReference type="Gene3D" id="1.10.10.60">
    <property type="entry name" value="Homeodomain-like"/>
    <property type="match status" value="1"/>
</dbReference>
<dbReference type="Gramene" id="TraesRN4A0101195900.1">
    <property type="protein sequence ID" value="TraesRN4A0101195900.1"/>
    <property type="gene ID" value="TraesRN4A0101195900"/>
</dbReference>
<accession>A0A3B6I2G9</accession>
<sequence length="89" mass="10348">MGRSPCCDGEARVKKGPWTTEEDKLLVNYIQEKGHGSWRRLPKLAGLNRCGKSCRLRWTNYLRPDIKRGRFTDDEEKLIIHLHSLLGNK</sequence>
<keyword evidence="10" id="KW-1185">Reference proteome</keyword>
<dbReference type="Gramene" id="TraesCLE_scaffold_014457_01G000100.1">
    <property type="protein sequence ID" value="TraesCLE_scaffold_014457_01G000100.1"/>
    <property type="gene ID" value="TraesCLE_scaffold_014457_01G000100"/>
</dbReference>
<dbReference type="GO" id="GO:0006355">
    <property type="term" value="P:regulation of DNA-templated transcription"/>
    <property type="evidence" value="ECO:0000318"/>
    <property type="project" value="GO_Central"/>
</dbReference>
<keyword evidence="2" id="KW-0677">Repeat</keyword>